<proteinExistence type="predicted"/>
<evidence type="ECO:0000313" key="2">
    <source>
        <dbReference type="EMBL" id="TGE25943.1"/>
    </source>
</evidence>
<organism evidence="2 3">
    <name type="scientific">Hymenobacter aquaticus</name>
    <dbReference type="NCBI Taxonomy" id="1867101"/>
    <lineage>
        <taxon>Bacteria</taxon>
        <taxon>Pseudomonadati</taxon>
        <taxon>Bacteroidota</taxon>
        <taxon>Cytophagia</taxon>
        <taxon>Cytophagales</taxon>
        <taxon>Hymenobacteraceae</taxon>
        <taxon>Hymenobacter</taxon>
    </lineage>
</organism>
<dbReference type="EMBL" id="SRLC01000001">
    <property type="protein sequence ID" value="TGE25943.1"/>
    <property type="molecule type" value="Genomic_DNA"/>
</dbReference>
<dbReference type="OrthoDB" id="8584394at2"/>
<dbReference type="AlphaFoldDB" id="A0A4Z0Q9X7"/>
<dbReference type="PANTHER" id="PTHR31460">
    <property type="match status" value="1"/>
</dbReference>
<dbReference type="PANTHER" id="PTHR31460:SF3">
    <property type="entry name" value="MESOCENTIN"/>
    <property type="match status" value="1"/>
</dbReference>
<accession>A0A4Z0Q9X7</accession>
<evidence type="ECO:0000313" key="3">
    <source>
        <dbReference type="Proteomes" id="UP000297549"/>
    </source>
</evidence>
<keyword evidence="3" id="KW-1185">Reference proteome</keyword>
<reference evidence="2 3" key="1">
    <citation type="submission" date="2019-04" db="EMBL/GenBank/DDBJ databases">
        <authorList>
            <person name="Feng G."/>
            <person name="Zhang J."/>
            <person name="Zhu H."/>
        </authorList>
    </citation>
    <scope>NUCLEOTIDE SEQUENCE [LARGE SCALE GENOMIC DNA]</scope>
    <source>
        <strain evidence="2 3">JCM 31653</strain>
    </source>
</reference>
<evidence type="ECO:0000256" key="1">
    <source>
        <dbReference type="SAM" id="SignalP"/>
    </source>
</evidence>
<dbReference type="InterPro" id="IPR053224">
    <property type="entry name" value="Sensory_adhesion_molecule"/>
</dbReference>
<name>A0A4Z0Q9X7_9BACT</name>
<protein>
    <submittedName>
        <fullName evidence="2">Uncharacterized protein</fullName>
    </submittedName>
</protein>
<keyword evidence="1" id="KW-0732">Signal</keyword>
<dbReference type="PROSITE" id="PS51257">
    <property type="entry name" value="PROKAR_LIPOPROTEIN"/>
    <property type="match status" value="1"/>
</dbReference>
<dbReference type="RefSeq" id="WP_135463521.1">
    <property type="nucleotide sequence ID" value="NZ_SRLC01000001.1"/>
</dbReference>
<dbReference type="SUPFAM" id="SSF63829">
    <property type="entry name" value="Calcium-dependent phosphotriesterase"/>
    <property type="match status" value="1"/>
</dbReference>
<comment type="caution">
    <text evidence="2">The sequence shown here is derived from an EMBL/GenBank/DDBJ whole genome shotgun (WGS) entry which is preliminary data.</text>
</comment>
<dbReference type="Gene3D" id="2.120.10.30">
    <property type="entry name" value="TolB, C-terminal domain"/>
    <property type="match status" value="1"/>
</dbReference>
<sequence length="335" mass="35523">MRFTASFRRPVFDSFGRSARLLLLALSVTGALAGCSDDDEPAAQPPSPAKITVPQAALHPEGIQYDAATQRFLVSSRTKGQIGAVTDDSVYTKFADDPRLVSTIGMNLDFGRQRLLVAVSDNGANVARTKPETQRKLAALAVFNATNGSLLNYVDLGGLRPDLPHFANDIAVDGQGNAYITDSLSPIIYKVDTQGKASVFLENAQFSAGTMFGLNGIVYHPDGYLIVAKANDGSLFKIPLSDPAAFTKVTNAQSLTGADGLLLLDPQTLLVVSGGQSTVFRMSSTDAWVTTTRTGSFATGPSSPTTITGRNVADAYVLYPYQATSPRFAIVKVGF</sequence>
<feature type="chain" id="PRO_5021376276" evidence="1">
    <location>
        <begin position="34"/>
        <end position="335"/>
    </location>
</feature>
<feature type="signal peptide" evidence="1">
    <location>
        <begin position="1"/>
        <end position="33"/>
    </location>
</feature>
<dbReference type="InterPro" id="IPR011042">
    <property type="entry name" value="6-blade_b-propeller_TolB-like"/>
</dbReference>
<dbReference type="Proteomes" id="UP000297549">
    <property type="component" value="Unassembled WGS sequence"/>
</dbReference>
<gene>
    <name evidence="2" type="ORF">E5K00_12350</name>
</gene>